<dbReference type="InterPro" id="IPR015424">
    <property type="entry name" value="PyrdxlP-dep_Trfase"/>
</dbReference>
<dbReference type="GO" id="GO:0003962">
    <property type="term" value="F:cystathionine gamma-synthase activity"/>
    <property type="evidence" value="ECO:0007669"/>
    <property type="project" value="TreeGrafter"/>
</dbReference>
<sequence>MQANYPRFGVSGIVQQLASAVLQRCAVPEEQRHCLVFTSKDAASRCTVYLQHHHGADIRADVVSIYPCHGATDPKITQWGRFYAVIYDVEAGVAAGHFWSIFGDGISGRHAEFCLQLWPYMCSESRNELLQSCAPATSLTGTGKIAIPMLKLLDGGQTAKIEIKNRIAELITSDDPELTPPSAKDVFLYAKGMCAISAVARALVPEDKGRSGAVVFGWPYAETPKCVSQSGYERFTLYSQGTTEELDQLETSLTLGSRIRVLFCEVPSNPLLRTPDLQRIRNLADQFDFVVVCDETLGTFVNVDILPYVDVAITSLTKIFNGAANAMGGSAVVNPQSRYYSEVHARLTATYEDLLFPNEALVLAQNSRDFQGRVGRCNANALTLATFLSLHPRIESVLYPSLVTTRQFYELYRRKNGGYGYVLSILFREPNDAVRFYDKLDMCKGPSVGTNFSLALPYAQLSHVFDLDWAESQGIPKHIVRLSVGLESQDDLVQCVSRALEGFTSL</sequence>
<comment type="similarity">
    <text evidence="3">Belongs to the trans-sulfuration enzymes family.</text>
</comment>
<dbReference type="VEuPathDB" id="FungiDB:ATEG_08987"/>
<dbReference type="GO" id="GO:0019346">
    <property type="term" value="P:transsulfuration"/>
    <property type="evidence" value="ECO:0007669"/>
    <property type="project" value="InterPro"/>
</dbReference>
<dbReference type="InterPro" id="IPR000277">
    <property type="entry name" value="Cys/Met-Metab_PyrdxlP-dep_enz"/>
</dbReference>
<dbReference type="SUPFAM" id="SSF53383">
    <property type="entry name" value="PLP-dependent transferases"/>
    <property type="match status" value="1"/>
</dbReference>
<gene>
    <name evidence="4" type="ORF">ATEIFO6365_0006002000</name>
</gene>
<evidence type="ECO:0000313" key="5">
    <source>
        <dbReference type="Proteomes" id="UP000452235"/>
    </source>
</evidence>
<dbReference type="InterPro" id="IPR051750">
    <property type="entry name" value="Trans-sulfuration_enzymes"/>
</dbReference>
<evidence type="ECO:0000256" key="2">
    <source>
        <dbReference type="ARBA" id="ARBA00022898"/>
    </source>
</evidence>
<evidence type="ECO:0000313" key="4">
    <source>
        <dbReference type="EMBL" id="GFF16685.1"/>
    </source>
</evidence>
<dbReference type="Pfam" id="PF01053">
    <property type="entry name" value="Cys_Met_Meta_PP"/>
    <property type="match status" value="1"/>
</dbReference>
<protein>
    <submittedName>
        <fullName evidence="4">Putative cystathionine gamma-synthase</fullName>
    </submittedName>
</protein>
<keyword evidence="5" id="KW-1185">Reference proteome</keyword>
<dbReference type="AlphaFoldDB" id="A0A5M3YVM8"/>
<name>A0A5M3YVM8_ASPTE</name>
<dbReference type="OrthoDB" id="10047078at2759"/>
<accession>A0A5M3YVM8</accession>
<evidence type="ECO:0000256" key="3">
    <source>
        <dbReference type="RuleBase" id="RU362118"/>
    </source>
</evidence>
<reference evidence="4 5" key="1">
    <citation type="submission" date="2020-01" db="EMBL/GenBank/DDBJ databases">
        <title>Aspergillus terreus IFO 6365 whole genome shotgun sequence.</title>
        <authorList>
            <person name="Kanamasa S."/>
            <person name="Takahashi H."/>
        </authorList>
    </citation>
    <scope>NUCLEOTIDE SEQUENCE [LARGE SCALE GENOMIC DNA]</scope>
    <source>
        <strain evidence="4 5">IFO 6365</strain>
    </source>
</reference>
<comment type="caution">
    <text evidence="4">The sequence shown here is derived from an EMBL/GenBank/DDBJ whole genome shotgun (WGS) entry which is preliminary data.</text>
</comment>
<dbReference type="Gene3D" id="3.90.1150.10">
    <property type="entry name" value="Aspartate Aminotransferase, domain 1"/>
    <property type="match status" value="1"/>
</dbReference>
<organism evidence="4 5">
    <name type="scientific">Aspergillus terreus</name>
    <dbReference type="NCBI Taxonomy" id="33178"/>
    <lineage>
        <taxon>Eukaryota</taxon>
        <taxon>Fungi</taxon>
        <taxon>Dikarya</taxon>
        <taxon>Ascomycota</taxon>
        <taxon>Pezizomycotina</taxon>
        <taxon>Eurotiomycetes</taxon>
        <taxon>Eurotiomycetidae</taxon>
        <taxon>Eurotiales</taxon>
        <taxon>Aspergillaceae</taxon>
        <taxon>Aspergillus</taxon>
        <taxon>Aspergillus subgen. Circumdati</taxon>
    </lineage>
</organism>
<dbReference type="InterPro" id="IPR015421">
    <property type="entry name" value="PyrdxlP-dep_Trfase_major"/>
</dbReference>
<dbReference type="PANTHER" id="PTHR42699">
    <property type="match status" value="1"/>
</dbReference>
<dbReference type="Proteomes" id="UP000452235">
    <property type="component" value="Unassembled WGS sequence"/>
</dbReference>
<dbReference type="PANTHER" id="PTHR42699:SF1">
    <property type="entry name" value="CYSTATHIONINE GAMMA-SYNTHASE-RELATED"/>
    <property type="match status" value="1"/>
</dbReference>
<proteinExistence type="inferred from homology"/>
<dbReference type="InterPro" id="IPR015422">
    <property type="entry name" value="PyrdxlP-dep_Trfase_small"/>
</dbReference>
<keyword evidence="2 3" id="KW-0663">Pyridoxal phosphate</keyword>
<comment type="cofactor">
    <cofactor evidence="1 3">
        <name>pyridoxal 5'-phosphate</name>
        <dbReference type="ChEBI" id="CHEBI:597326"/>
    </cofactor>
</comment>
<dbReference type="EMBL" id="BLJY01000006">
    <property type="protein sequence ID" value="GFF16685.1"/>
    <property type="molecule type" value="Genomic_DNA"/>
</dbReference>
<dbReference type="GO" id="GO:0030170">
    <property type="term" value="F:pyridoxal phosphate binding"/>
    <property type="evidence" value="ECO:0007669"/>
    <property type="project" value="InterPro"/>
</dbReference>
<evidence type="ECO:0000256" key="1">
    <source>
        <dbReference type="ARBA" id="ARBA00001933"/>
    </source>
</evidence>
<dbReference type="Gene3D" id="3.40.640.10">
    <property type="entry name" value="Type I PLP-dependent aspartate aminotransferase-like (Major domain)"/>
    <property type="match status" value="1"/>
</dbReference>